<accession>A0A975W9B2</accession>
<keyword evidence="2" id="KW-0479">Metal-binding</keyword>
<sequence length="137" mass="14770">MSETSQSGACHCGTVQFTARLARGLATASRCDCSFCRMRGAVAVTAEAIDIHRGREALTLYQFGSFTARHFFCAKCGIYTHHERRFPQGQVAVNAACLAGVSPFDLAEVPVFDGQEHPSDRGGVERLAGVLRFTAKA</sequence>
<dbReference type="SUPFAM" id="SSF51316">
    <property type="entry name" value="Mss4-like"/>
    <property type="match status" value="1"/>
</dbReference>
<comment type="caution">
    <text evidence="5">The sequence shown here is derived from an EMBL/GenBank/DDBJ whole genome shotgun (WGS) entry which is preliminary data.</text>
</comment>
<evidence type="ECO:0000313" key="6">
    <source>
        <dbReference type="Proteomes" id="UP000182932"/>
    </source>
</evidence>
<dbReference type="Proteomes" id="UP000182932">
    <property type="component" value="Unassembled WGS sequence"/>
</dbReference>
<dbReference type="InterPro" id="IPR011057">
    <property type="entry name" value="Mss4-like_sf"/>
</dbReference>
<dbReference type="RefSeq" id="WP_074836134.1">
    <property type="nucleotide sequence ID" value="NZ_CATLTK010000014.1"/>
</dbReference>
<dbReference type="AlphaFoldDB" id="A0A975W9B2"/>
<evidence type="ECO:0000256" key="2">
    <source>
        <dbReference type="ARBA" id="ARBA00022723"/>
    </source>
</evidence>
<evidence type="ECO:0000313" key="5">
    <source>
        <dbReference type="EMBL" id="SEJ33218.1"/>
    </source>
</evidence>
<dbReference type="GO" id="GO:0046872">
    <property type="term" value="F:metal ion binding"/>
    <property type="evidence" value="ECO:0007669"/>
    <property type="project" value="UniProtKB-KW"/>
</dbReference>
<dbReference type="InterPro" id="IPR006913">
    <property type="entry name" value="CENP-V/GFA"/>
</dbReference>
<keyword evidence="6" id="KW-1185">Reference proteome</keyword>
<dbReference type="EMBL" id="FNYY01000005">
    <property type="protein sequence ID" value="SEJ33218.1"/>
    <property type="molecule type" value="Genomic_DNA"/>
</dbReference>
<feature type="domain" description="CENP-V/GFA" evidence="4">
    <location>
        <begin position="6"/>
        <end position="113"/>
    </location>
</feature>
<dbReference type="GeneID" id="80817988"/>
<dbReference type="PROSITE" id="PS51891">
    <property type="entry name" value="CENP_V_GFA"/>
    <property type="match status" value="1"/>
</dbReference>
<name>A0A975W9B2_9RHOB</name>
<dbReference type="InterPro" id="IPR052355">
    <property type="entry name" value="CENP-V-like"/>
</dbReference>
<evidence type="ECO:0000256" key="3">
    <source>
        <dbReference type="ARBA" id="ARBA00022833"/>
    </source>
</evidence>
<evidence type="ECO:0000259" key="4">
    <source>
        <dbReference type="PROSITE" id="PS51891"/>
    </source>
</evidence>
<organism evidence="5 6">
    <name type="scientific">Marinovum algicola</name>
    <dbReference type="NCBI Taxonomy" id="42444"/>
    <lineage>
        <taxon>Bacteria</taxon>
        <taxon>Pseudomonadati</taxon>
        <taxon>Pseudomonadota</taxon>
        <taxon>Alphaproteobacteria</taxon>
        <taxon>Rhodobacterales</taxon>
        <taxon>Roseobacteraceae</taxon>
        <taxon>Marinovum</taxon>
    </lineage>
</organism>
<keyword evidence="3" id="KW-0862">Zinc</keyword>
<gene>
    <name evidence="5" type="ORF">SAMN04487940_10519</name>
</gene>
<dbReference type="PANTHER" id="PTHR28620">
    <property type="entry name" value="CENTROMERE PROTEIN V"/>
    <property type="match status" value="1"/>
</dbReference>
<protein>
    <submittedName>
        <fullName evidence="5">Uncharacterized conserved protein</fullName>
    </submittedName>
</protein>
<dbReference type="PANTHER" id="PTHR28620:SF1">
    <property type="entry name" value="CENP-V_GFA DOMAIN-CONTAINING PROTEIN"/>
    <property type="match status" value="1"/>
</dbReference>
<reference evidence="5 6" key="1">
    <citation type="submission" date="2016-10" db="EMBL/GenBank/DDBJ databases">
        <authorList>
            <person name="Varghese N."/>
            <person name="Submissions S."/>
        </authorList>
    </citation>
    <scope>NUCLEOTIDE SEQUENCE [LARGE SCALE GENOMIC DNA]</scope>
    <source>
        <strain evidence="5 6">FF3</strain>
    </source>
</reference>
<comment type="similarity">
    <text evidence="1">Belongs to the Gfa family.</text>
</comment>
<dbReference type="Pfam" id="PF04828">
    <property type="entry name" value="GFA"/>
    <property type="match status" value="1"/>
</dbReference>
<proteinExistence type="inferred from homology"/>
<evidence type="ECO:0000256" key="1">
    <source>
        <dbReference type="ARBA" id="ARBA00005495"/>
    </source>
</evidence>
<dbReference type="GO" id="GO:0016846">
    <property type="term" value="F:carbon-sulfur lyase activity"/>
    <property type="evidence" value="ECO:0007669"/>
    <property type="project" value="InterPro"/>
</dbReference>
<dbReference type="Gene3D" id="2.170.150.70">
    <property type="match status" value="1"/>
</dbReference>